<organism evidence="6 7">
    <name type="scientific">Rossellomorea marisflavi</name>
    <dbReference type="NCBI Taxonomy" id="189381"/>
    <lineage>
        <taxon>Bacteria</taxon>
        <taxon>Bacillati</taxon>
        <taxon>Bacillota</taxon>
        <taxon>Bacilli</taxon>
        <taxon>Bacillales</taxon>
        <taxon>Bacillaceae</taxon>
        <taxon>Rossellomorea</taxon>
    </lineage>
</organism>
<accession>A0A0M0FZF2</accession>
<keyword evidence="2 5" id="KW-0808">Transferase</keyword>
<comment type="catalytic activity">
    <reaction evidence="5">
        <text>UDP-N-acetyl-alpha-D-mannosamine + N-acetyl-alpha-D-glucosaminyl-di-trans,octa-cis-undecaprenyl diphosphate = N-acetyl-beta-D-mannosaminyl-(1-&gt;4)-N-acetyl-alpha-D-glucosaminyl di-trans,octa-cis-undecaprenyl diphosphate + UDP + H(+)</text>
        <dbReference type="Rhea" id="RHEA:16053"/>
        <dbReference type="ChEBI" id="CHEBI:15378"/>
        <dbReference type="ChEBI" id="CHEBI:58223"/>
        <dbReference type="ChEBI" id="CHEBI:62959"/>
        <dbReference type="ChEBI" id="CHEBI:68623"/>
        <dbReference type="ChEBI" id="CHEBI:132210"/>
        <dbReference type="EC" id="2.4.1.187"/>
    </reaction>
</comment>
<dbReference type="UniPathway" id="UPA00632"/>
<proteinExistence type="inferred from homology"/>
<evidence type="ECO:0000313" key="6">
    <source>
        <dbReference type="EMBL" id="KON82929.1"/>
    </source>
</evidence>
<name>A0A0M0FZF2_9BACI</name>
<evidence type="ECO:0000256" key="2">
    <source>
        <dbReference type="ARBA" id="ARBA00022679"/>
    </source>
</evidence>
<dbReference type="GO" id="GO:0071555">
    <property type="term" value="P:cell wall organization"/>
    <property type="evidence" value="ECO:0007669"/>
    <property type="project" value="UniProtKB-KW"/>
</dbReference>
<keyword evidence="1 5" id="KW-0328">Glycosyltransferase</keyword>
<dbReference type="InterPro" id="IPR004629">
    <property type="entry name" value="WecG_TagA_CpsF"/>
</dbReference>
<dbReference type="EMBL" id="LGUE01000008">
    <property type="protein sequence ID" value="KON82929.1"/>
    <property type="molecule type" value="Genomic_DNA"/>
</dbReference>
<dbReference type="Proteomes" id="UP000037405">
    <property type="component" value="Unassembled WGS sequence"/>
</dbReference>
<sequence length="242" mass="27732">MTNQTITILDVPFVNQRKSEVVQDLYHQYIKEEKKALVVTANPEIVMQAREDREYHAILKTADIIVPDGIGVIIASKMKKTPLMERVPGFELMEDLLALGNENPISFYIVGAKPEILEEAVQNLHTTYPNLHLAGHHHGYFQDDDETIIEDIQRTKPDVILVALGFPRQEKWIAANLPKVEKGVFMGVGGSIDVLAGHVKRAPVFFQKVHLEWFYRLLKQPSRWRRMLVLPQFIITVMKSKE</sequence>
<keyword evidence="3 5" id="KW-0777">Teichoic acid biosynthesis</keyword>
<reference evidence="7" key="1">
    <citation type="submission" date="2015-07" db="EMBL/GenBank/DDBJ databases">
        <title>Fjat-14235 jcm11544.</title>
        <authorList>
            <person name="Liu B."/>
            <person name="Wang J."/>
            <person name="Zhu Y."/>
            <person name="Liu G."/>
            <person name="Chen Q."/>
            <person name="Chen Z."/>
            <person name="Lan J."/>
            <person name="Che J."/>
            <person name="Ge C."/>
            <person name="Shi H."/>
            <person name="Pan Z."/>
            <person name="Liu X."/>
        </authorList>
    </citation>
    <scope>NUCLEOTIDE SEQUENCE [LARGE SCALE GENOMIC DNA]</scope>
    <source>
        <strain evidence="7">JCM 11544</strain>
    </source>
</reference>
<comment type="function">
    <text evidence="5">Catalyzes the conversion of GlcNAc-PP-undecaprenol into ManNAc-GlcNAc-PP-undecaprenol, the first committed lipid intermediate in the de novo synthesis of teichoic acid.</text>
</comment>
<dbReference type="GO" id="GO:0019350">
    <property type="term" value="P:teichoic acid biosynthetic process"/>
    <property type="evidence" value="ECO:0007669"/>
    <property type="project" value="UniProtKB-UniRule"/>
</dbReference>
<dbReference type="PANTHER" id="PTHR34136">
    <property type="match status" value="1"/>
</dbReference>
<dbReference type="AlphaFoldDB" id="A0A0M0FZF2"/>
<dbReference type="STRING" id="189381.GCA_900166615_00430"/>
<dbReference type="Pfam" id="PF03808">
    <property type="entry name" value="Glyco_tran_WecG"/>
    <property type="match status" value="1"/>
</dbReference>
<evidence type="ECO:0000256" key="5">
    <source>
        <dbReference type="HAMAP-Rule" id="MF_02070"/>
    </source>
</evidence>
<evidence type="ECO:0000256" key="4">
    <source>
        <dbReference type="ARBA" id="ARBA00023316"/>
    </source>
</evidence>
<dbReference type="PANTHER" id="PTHR34136:SF1">
    <property type="entry name" value="UDP-N-ACETYL-D-MANNOSAMINURONIC ACID TRANSFERASE"/>
    <property type="match status" value="1"/>
</dbReference>
<keyword evidence="7" id="KW-1185">Reference proteome</keyword>
<gene>
    <name evidence="6" type="ORF">AF331_18990</name>
</gene>
<evidence type="ECO:0000313" key="7">
    <source>
        <dbReference type="Proteomes" id="UP000037405"/>
    </source>
</evidence>
<dbReference type="EC" id="2.4.1.187" evidence="5"/>
<dbReference type="HAMAP" id="MF_02070">
    <property type="entry name" value="TagA_TarA"/>
    <property type="match status" value="1"/>
</dbReference>
<dbReference type="PATRIC" id="fig|189381.12.peg.3305"/>
<comment type="caution">
    <text evidence="6">The sequence shown here is derived from an EMBL/GenBank/DDBJ whole genome shotgun (WGS) entry which is preliminary data.</text>
</comment>
<dbReference type="RefSeq" id="WP_053429578.1">
    <property type="nucleotide sequence ID" value="NZ_JAMQJB010000009.1"/>
</dbReference>
<comment type="similarity">
    <text evidence="5">Belongs to the glycosyltransferase 26 family. TagA/TarA subfamily.</text>
</comment>
<dbReference type="NCBIfam" id="TIGR00696">
    <property type="entry name" value="wecG_tagA_cpsF"/>
    <property type="match status" value="1"/>
</dbReference>
<comment type="pathway">
    <text evidence="5">Cell wall biogenesis; teichoic acid biosynthesis.</text>
</comment>
<dbReference type="CDD" id="cd06533">
    <property type="entry name" value="Glyco_transf_WecG_TagA"/>
    <property type="match status" value="1"/>
</dbReference>
<protein>
    <recommendedName>
        <fullName evidence="5">N-acetylglucosaminyldiphosphoundecaprenol N-acetyl-beta-D-mannosaminyltransferase</fullName>
        <ecNumber evidence="5">2.4.1.187</ecNumber>
    </recommendedName>
    <alternativeName>
        <fullName evidence="5">N-acetylmannosaminyltransferase</fullName>
    </alternativeName>
    <alternativeName>
        <fullName evidence="5">UDP-N-acetylmannosamine transferase</fullName>
    </alternativeName>
    <alternativeName>
        <fullName evidence="5">UDP-N-acetylmannosamine:N-acetylglucosaminyl pyrophosphorylundecaprenol N-acetylmannosaminyltransferase</fullName>
    </alternativeName>
</protein>
<evidence type="ECO:0000256" key="1">
    <source>
        <dbReference type="ARBA" id="ARBA00022676"/>
    </source>
</evidence>
<dbReference type="InterPro" id="IPR034714">
    <property type="entry name" value="TagA_TarA"/>
</dbReference>
<dbReference type="GO" id="GO:0047244">
    <property type="term" value="F:N-acetylglucosaminyldiphosphoundecaprenol N-acetyl-beta-D-mannosaminyltransferase activity"/>
    <property type="evidence" value="ECO:0007669"/>
    <property type="project" value="UniProtKB-UniRule"/>
</dbReference>
<evidence type="ECO:0000256" key="3">
    <source>
        <dbReference type="ARBA" id="ARBA00022944"/>
    </source>
</evidence>
<dbReference type="OrthoDB" id="9771846at2"/>
<keyword evidence="4 5" id="KW-0961">Cell wall biogenesis/degradation</keyword>